<evidence type="ECO:0000256" key="5">
    <source>
        <dbReference type="SAM" id="MobiDB-lite"/>
    </source>
</evidence>
<dbReference type="SUPFAM" id="SSF144232">
    <property type="entry name" value="HIT/MYND zinc finger-like"/>
    <property type="match status" value="1"/>
</dbReference>
<dbReference type="GO" id="GO:0008270">
    <property type="term" value="F:zinc ion binding"/>
    <property type="evidence" value="ECO:0007669"/>
    <property type="project" value="UniProtKB-KW"/>
</dbReference>
<evidence type="ECO:0000256" key="4">
    <source>
        <dbReference type="PROSITE-ProRule" id="PRU00134"/>
    </source>
</evidence>
<dbReference type="InterPro" id="IPR002893">
    <property type="entry name" value="Znf_MYND"/>
</dbReference>
<feature type="region of interest" description="Disordered" evidence="5">
    <location>
        <begin position="353"/>
        <end position="398"/>
    </location>
</feature>
<feature type="compositionally biased region" description="Low complexity" evidence="5">
    <location>
        <begin position="375"/>
        <end position="384"/>
    </location>
</feature>
<dbReference type="Proteomes" id="UP000075714">
    <property type="component" value="Unassembled WGS sequence"/>
</dbReference>
<evidence type="ECO:0000313" key="7">
    <source>
        <dbReference type="EMBL" id="KXZ48199.1"/>
    </source>
</evidence>
<feature type="domain" description="MYND-type" evidence="6">
    <location>
        <begin position="629"/>
        <end position="674"/>
    </location>
</feature>
<comment type="caution">
    <text evidence="7">The sequence shown here is derived from an EMBL/GenBank/DDBJ whole genome shotgun (WGS) entry which is preliminary data.</text>
</comment>
<protein>
    <recommendedName>
        <fullName evidence="6">MYND-type domain-containing protein</fullName>
    </recommendedName>
</protein>
<dbReference type="OrthoDB" id="552473at2759"/>
<accession>A0A150GED5</accession>
<reference evidence="8" key="1">
    <citation type="journal article" date="2016" name="Nat. Commun.">
        <title>The Gonium pectorale genome demonstrates co-option of cell cycle regulation during the evolution of multicellularity.</title>
        <authorList>
            <person name="Hanschen E.R."/>
            <person name="Marriage T.N."/>
            <person name="Ferris P.J."/>
            <person name="Hamaji T."/>
            <person name="Toyoda A."/>
            <person name="Fujiyama A."/>
            <person name="Neme R."/>
            <person name="Noguchi H."/>
            <person name="Minakuchi Y."/>
            <person name="Suzuki M."/>
            <person name="Kawai-Toyooka H."/>
            <person name="Smith D.R."/>
            <person name="Sparks H."/>
            <person name="Anderson J."/>
            <person name="Bakaric R."/>
            <person name="Luria V."/>
            <person name="Karger A."/>
            <person name="Kirschner M.W."/>
            <person name="Durand P.M."/>
            <person name="Michod R.E."/>
            <person name="Nozaki H."/>
            <person name="Olson B.J."/>
        </authorList>
    </citation>
    <scope>NUCLEOTIDE SEQUENCE [LARGE SCALE GENOMIC DNA]</scope>
    <source>
        <strain evidence="8">NIES-2863</strain>
    </source>
</reference>
<keyword evidence="3" id="KW-0862">Zinc</keyword>
<dbReference type="AlphaFoldDB" id="A0A150GED5"/>
<evidence type="ECO:0000256" key="3">
    <source>
        <dbReference type="ARBA" id="ARBA00022833"/>
    </source>
</evidence>
<evidence type="ECO:0000313" key="8">
    <source>
        <dbReference type="Proteomes" id="UP000075714"/>
    </source>
</evidence>
<keyword evidence="8" id="KW-1185">Reference proteome</keyword>
<dbReference type="EMBL" id="LSYV01000030">
    <property type="protein sequence ID" value="KXZ48199.1"/>
    <property type="molecule type" value="Genomic_DNA"/>
</dbReference>
<gene>
    <name evidence="7" type="ORF">GPECTOR_29g106</name>
</gene>
<keyword evidence="1" id="KW-0479">Metal-binding</keyword>
<organism evidence="7 8">
    <name type="scientific">Gonium pectorale</name>
    <name type="common">Green alga</name>
    <dbReference type="NCBI Taxonomy" id="33097"/>
    <lineage>
        <taxon>Eukaryota</taxon>
        <taxon>Viridiplantae</taxon>
        <taxon>Chlorophyta</taxon>
        <taxon>core chlorophytes</taxon>
        <taxon>Chlorophyceae</taxon>
        <taxon>CS clade</taxon>
        <taxon>Chlamydomonadales</taxon>
        <taxon>Volvocaceae</taxon>
        <taxon>Gonium</taxon>
    </lineage>
</organism>
<proteinExistence type="predicted"/>
<keyword evidence="2 4" id="KW-0863">Zinc-finger</keyword>
<evidence type="ECO:0000259" key="6">
    <source>
        <dbReference type="PROSITE" id="PS50865"/>
    </source>
</evidence>
<name>A0A150GED5_GONPE</name>
<sequence length="680" mass="69531">MVLERVATGLPASGGDAELQPELQLDPEKQAHIQAITDTCMSIMSFLFRFLSALARLLCCNSSNGPGSAAQKRVQQLAASALAQSGALEHAMRAALLGWLAAASDWWRTALEVLRHVGPLWEAGDPHKLDSVLEGALGVAVYPGPVALPPEPHPWLRAALDVGLIPELELTLRSAVRGLDAPKARHHRALWGGYPKVYAPLVLAHGEPLQAASLLASLGKAIRSVPPLSVATDNGRDARCRAWVMGHSLAASVGHRGPPAGVPGGGLSAPSQQLASLLSLASVRCLPSLVSVWAQAAAMWGPHVPGCGAVFRHEALRNYKGTAPPLAVFHALYALLDWVLVLAAGAKSPQAAGRGAASATGAAGGPSTEDVDAGQQQQQQQQRQEPGDDDGVSAAGTAPFAASSPMVAKAAGPPAWRSVLLDEVGAVQLVGAALALATHLDHLGAGPELPSQVRCKLAAACRAVAELAVLQRMHQRLDAVDKALEASRAVRASVTEAVSALSTAVATASAADGAVGAGSTSARVAQAAEAAAAKRNMASALPPWEPNLLRLLAAALRADGSAQRSAEVEALAAALESGGAEVSSGRGCTRVLVAVAGASSDPLMLEAEALASALPPPSEAGGLLRTCANSLCANLEGDSEVDLKLLSCGGCGEVGYCCRPCQTAHWRAGHKGECARRRAA</sequence>
<dbReference type="Pfam" id="PF01753">
    <property type="entry name" value="zf-MYND"/>
    <property type="match status" value="1"/>
</dbReference>
<dbReference type="PROSITE" id="PS50865">
    <property type="entry name" value="ZF_MYND_2"/>
    <property type="match status" value="1"/>
</dbReference>
<evidence type="ECO:0000256" key="2">
    <source>
        <dbReference type="ARBA" id="ARBA00022771"/>
    </source>
</evidence>
<dbReference type="Gene3D" id="6.10.140.2220">
    <property type="match status" value="1"/>
</dbReference>
<evidence type="ECO:0000256" key="1">
    <source>
        <dbReference type="ARBA" id="ARBA00022723"/>
    </source>
</evidence>